<gene>
    <name evidence="3" type="ORF">HPP92_005196</name>
</gene>
<feature type="compositionally biased region" description="Polar residues" evidence="1">
    <location>
        <begin position="42"/>
        <end position="55"/>
    </location>
</feature>
<dbReference type="Pfam" id="PF03732">
    <property type="entry name" value="Retrotrans_gag"/>
    <property type="match status" value="1"/>
</dbReference>
<feature type="compositionally biased region" description="Low complexity" evidence="1">
    <location>
        <begin position="71"/>
        <end position="82"/>
    </location>
</feature>
<feature type="domain" description="Retrotransposon gag" evidence="2">
    <location>
        <begin position="163"/>
        <end position="258"/>
    </location>
</feature>
<feature type="region of interest" description="Disordered" evidence="1">
    <location>
        <begin position="42"/>
        <end position="61"/>
    </location>
</feature>
<dbReference type="Proteomes" id="UP000636800">
    <property type="component" value="Chromosome 2"/>
</dbReference>
<feature type="region of interest" description="Disordered" evidence="1">
    <location>
        <begin position="71"/>
        <end position="93"/>
    </location>
</feature>
<keyword evidence="4" id="KW-1185">Reference proteome</keyword>
<dbReference type="OrthoDB" id="785443at2759"/>
<evidence type="ECO:0000313" key="3">
    <source>
        <dbReference type="EMBL" id="KAG0491798.1"/>
    </source>
</evidence>
<comment type="caution">
    <text evidence="3">The sequence shown here is derived from an EMBL/GenBank/DDBJ whole genome shotgun (WGS) entry which is preliminary data.</text>
</comment>
<organism evidence="3 4">
    <name type="scientific">Vanilla planifolia</name>
    <name type="common">Vanilla</name>
    <dbReference type="NCBI Taxonomy" id="51239"/>
    <lineage>
        <taxon>Eukaryota</taxon>
        <taxon>Viridiplantae</taxon>
        <taxon>Streptophyta</taxon>
        <taxon>Embryophyta</taxon>
        <taxon>Tracheophyta</taxon>
        <taxon>Spermatophyta</taxon>
        <taxon>Magnoliopsida</taxon>
        <taxon>Liliopsida</taxon>
        <taxon>Asparagales</taxon>
        <taxon>Orchidaceae</taxon>
        <taxon>Vanilloideae</taxon>
        <taxon>Vanilleae</taxon>
        <taxon>Vanilla</taxon>
    </lineage>
</organism>
<evidence type="ECO:0000256" key="1">
    <source>
        <dbReference type="SAM" id="MobiDB-lite"/>
    </source>
</evidence>
<name>A0A835VBY6_VANPL</name>
<dbReference type="EMBL" id="JADCNL010000002">
    <property type="protein sequence ID" value="KAG0491798.1"/>
    <property type="molecule type" value="Genomic_DNA"/>
</dbReference>
<dbReference type="InterPro" id="IPR005162">
    <property type="entry name" value="Retrotrans_gag_dom"/>
</dbReference>
<evidence type="ECO:0000313" key="4">
    <source>
        <dbReference type="Proteomes" id="UP000636800"/>
    </source>
</evidence>
<dbReference type="PANTHER" id="PTHR33223">
    <property type="entry name" value="CCHC-TYPE DOMAIN-CONTAINING PROTEIN"/>
    <property type="match status" value="1"/>
</dbReference>
<protein>
    <recommendedName>
        <fullName evidence="2">Retrotransposon gag domain-containing protein</fullName>
    </recommendedName>
</protein>
<evidence type="ECO:0000259" key="2">
    <source>
        <dbReference type="Pfam" id="PF03732"/>
    </source>
</evidence>
<dbReference type="PANTHER" id="PTHR33223:SF6">
    <property type="entry name" value="CCHC-TYPE DOMAIN-CONTAINING PROTEIN"/>
    <property type="match status" value="1"/>
</dbReference>
<reference evidence="3 4" key="1">
    <citation type="journal article" date="2020" name="Nat. Food">
        <title>A phased Vanilla planifolia genome enables genetic improvement of flavour and production.</title>
        <authorList>
            <person name="Hasing T."/>
            <person name="Tang H."/>
            <person name="Brym M."/>
            <person name="Khazi F."/>
            <person name="Huang T."/>
            <person name="Chambers A.H."/>
        </authorList>
    </citation>
    <scope>NUCLEOTIDE SEQUENCE [LARGE SCALE GENOMIC DNA]</scope>
    <source>
        <tissue evidence="3">Leaf</tissue>
    </source>
</reference>
<dbReference type="AlphaFoldDB" id="A0A835VBY6"/>
<proteinExistence type="predicted"/>
<accession>A0A835VBY6</accession>
<sequence length="409" mass="46618">MDATHFASLMHHFQILIFEPWDPSPPCFRFTVFVPGFSMKLSSPELSDSASTLRSTQRRRRRRRLCIRPPSSVSAVSNPSYSQTHDSAEDNGTPIDYYSDVPELSVKSSFSTTAAVESPPTYINVAPLPVFHGFSDECPIAHLSRFERICRANNAFVLDMADRIFPVTLLDEASLWYELAVEPHPSMSWEQIKSTFLHAFRRPESTDIARAELISLRQRDGESVTSYHLRMQGILKRWPEHRLPGSLLKGLFVDGLREEFHDWVLPRRPETLEEAVRYAMDWEAAQIARAVRRREVGALALEVETRCGFCEGKHAEAECEVRRRMREEWLAKVRDEERKSGRESKKEFEGVEQRLGSGRRSQCLCWKHQCWKKYERSSSAVTETAFVPSAATVATTSAAAPVPSVPNAE</sequence>